<dbReference type="Pfam" id="PF21056">
    <property type="entry name" value="ZSWIM1-3_RNaseH-like"/>
    <property type="match status" value="1"/>
</dbReference>
<keyword evidence="2" id="KW-1185">Reference proteome</keyword>
<feature type="domain" description="ZSWIM1/3 RNaseH-like" evidence="1">
    <location>
        <begin position="1"/>
        <end position="97"/>
    </location>
</feature>
<dbReference type="PANTHER" id="PTHR31569">
    <property type="entry name" value="SWIM-TYPE DOMAIN-CONTAINING PROTEIN"/>
    <property type="match status" value="1"/>
</dbReference>
<dbReference type="InterPro" id="IPR052579">
    <property type="entry name" value="Zinc_finger_SWIM"/>
</dbReference>
<dbReference type="GeneID" id="113216704"/>
<evidence type="ECO:0000313" key="2">
    <source>
        <dbReference type="Proteomes" id="UP000504606"/>
    </source>
</evidence>
<name>A0A9C6X2H7_FRAOC</name>
<dbReference type="AlphaFoldDB" id="A0A9C6X2H7"/>
<reference evidence="3" key="1">
    <citation type="submission" date="2025-08" db="UniProtKB">
        <authorList>
            <consortium name="RefSeq"/>
        </authorList>
    </citation>
    <scope>IDENTIFICATION</scope>
    <source>
        <tissue evidence="3">Whole organism</tissue>
    </source>
</reference>
<gene>
    <name evidence="3" type="primary">LOC113216704</name>
</gene>
<protein>
    <submittedName>
        <fullName evidence="3">Uncharacterized protein LOC113216704</fullName>
    </submittedName>
</protein>
<dbReference type="OrthoDB" id="123417at2759"/>
<dbReference type="InterPro" id="IPR048324">
    <property type="entry name" value="ZSWIM1-3_RNaseH-like"/>
</dbReference>
<dbReference type="RefSeq" id="XP_052127882.1">
    <property type="nucleotide sequence ID" value="XM_052271922.1"/>
</dbReference>
<dbReference type="KEGG" id="foc:113216704"/>
<evidence type="ECO:0000313" key="3">
    <source>
        <dbReference type="RefSeq" id="XP_052127882.1"/>
    </source>
</evidence>
<sequence>MREATAKYSDVLLMDTTHQISDNNMPLVVLEVVDCYGAGRIAGSALVLSETTEVFSTVLGALKEGCSDFLEKIQTVFIDKHPGEIVAIRDVLPNAEIHLCDFHVKDAMITKKTLRQHTDQWYIVEPLLKKLIYAFSLEEYGSVYVELENTVGPKSTFMESFNKYWHNIDLVWTEYKRNKALTLGERTTSRVESHNAKIKKVISEKLPVALVIMKLRMLNHRSNVEWEHKHFNQQLKLHYPKYSKDPIIQCIQKGNTPFVADQLQRQYERSLQEPTSSVHEVTIDSCDCALFVKFKLPCSHIFRQRRTDGIQIYDQSLVPERWTALLQSSDNNDGKQSYFCVGALSSSVKVSKNSKPPTSVDRFNAVDKLCKRISCLVANFAGHQFDCAVKALLNVEDLLKSGKEVAVVGLDAGSGPSNIPIVLEIVDNEPLITSDHLGINTDEINSARLEEVPTVANENTVQLETVPRTVSVPEIRKLEAVPVPDIRCIACLNNDTPSGAHKCDTCGKSVHAFDDSDCCSIRVGQSEGYGSNGSRRCLKCAGGI</sequence>
<proteinExistence type="predicted"/>
<dbReference type="PANTHER" id="PTHR31569:SF4">
    <property type="entry name" value="SWIM-TYPE DOMAIN-CONTAINING PROTEIN"/>
    <property type="match status" value="1"/>
</dbReference>
<dbReference type="Proteomes" id="UP000504606">
    <property type="component" value="Unplaced"/>
</dbReference>
<organism evidence="2 3">
    <name type="scientific">Frankliniella occidentalis</name>
    <name type="common">Western flower thrips</name>
    <name type="synonym">Euthrips occidentalis</name>
    <dbReference type="NCBI Taxonomy" id="133901"/>
    <lineage>
        <taxon>Eukaryota</taxon>
        <taxon>Metazoa</taxon>
        <taxon>Ecdysozoa</taxon>
        <taxon>Arthropoda</taxon>
        <taxon>Hexapoda</taxon>
        <taxon>Insecta</taxon>
        <taxon>Pterygota</taxon>
        <taxon>Neoptera</taxon>
        <taxon>Paraneoptera</taxon>
        <taxon>Thysanoptera</taxon>
        <taxon>Terebrantia</taxon>
        <taxon>Thripoidea</taxon>
        <taxon>Thripidae</taxon>
        <taxon>Frankliniella</taxon>
    </lineage>
</organism>
<accession>A0A9C6X2H7</accession>
<evidence type="ECO:0000259" key="1">
    <source>
        <dbReference type="Pfam" id="PF21056"/>
    </source>
</evidence>